<dbReference type="Proteomes" id="UP001501319">
    <property type="component" value="Unassembled WGS sequence"/>
</dbReference>
<evidence type="ECO:0000313" key="3">
    <source>
        <dbReference type="Proteomes" id="UP001501319"/>
    </source>
</evidence>
<organism evidence="2 3">
    <name type="scientific">Kribbella alba</name>
    <dbReference type="NCBI Taxonomy" id="190197"/>
    <lineage>
        <taxon>Bacteria</taxon>
        <taxon>Bacillati</taxon>
        <taxon>Actinomycetota</taxon>
        <taxon>Actinomycetes</taxon>
        <taxon>Propionibacteriales</taxon>
        <taxon>Kribbellaceae</taxon>
        <taxon>Kribbella</taxon>
    </lineage>
</organism>
<keyword evidence="3" id="KW-1185">Reference proteome</keyword>
<sequence>MVLAGCHTAQVTDQRAMDIKHRMIVFDAADIDVETAFWAAFLDGTVEEWGDTWRAIWVDGGYALGVQLSPDHVPPEWPDGAPQQMHLDFYLVGIDAVDAAHEQVISLGGRLLKAAEDRAAARGFQVYADPAGHPFCLCWIPEPS</sequence>
<dbReference type="PANTHER" id="PTHR35908">
    <property type="entry name" value="HYPOTHETICAL FUSION PROTEIN"/>
    <property type="match status" value="1"/>
</dbReference>
<proteinExistence type="predicted"/>
<evidence type="ECO:0000259" key="1">
    <source>
        <dbReference type="Pfam" id="PF18029"/>
    </source>
</evidence>
<dbReference type="PANTHER" id="PTHR35908:SF1">
    <property type="entry name" value="CONSERVED PROTEIN"/>
    <property type="match status" value="1"/>
</dbReference>
<feature type="domain" description="Glyoxalase-like" evidence="1">
    <location>
        <begin position="23"/>
        <end position="138"/>
    </location>
</feature>
<accession>A0ABN2EZF0</accession>
<dbReference type="Pfam" id="PF18029">
    <property type="entry name" value="Glyoxalase_6"/>
    <property type="match status" value="1"/>
</dbReference>
<reference evidence="2 3" key="1">
    <citation type="journal article" date="2019" name="Int. J. Syst. Evol. Microbiol.">
        <title>The Global Catalogue of Microorganisms (GCM) 10K type strain sequencing project: providing services to taxonomists for standard genome sequencing and annotation.</title>
        <authorList>
            <consortium name="The Broad Institute Genomics Platform"/>
            <consortium name="The Broad Institute Genome Sequencing Center for Infectious Disease"/>
            <person name="Wu L."/>
            <person name="Ma J."/>
        </authorList>
    </citation>
    <scope>NUCLEOTIDE SEQUENCE [LARGE SCALE GENOMIC DNA]</scope>
    <source>
        <strain evidence="2 3">JCM 14306</strain>
    </source>
</reference>
<comment type="caution">
    <text evidence="2">The sequence shown here is derived from an EMBL/GenBank/DDBJ whole genome shotgun (WGS) entry which is preliminary data.</text>
</comment>
<gene>
    <name evidence="2" type="ORF">GCM10009744_03400</name>
</gene>
<name>A0ABN2EZF0_9ACTN</name>
<dbReference type="SUPFAM" id="SSF54593">
    <property type="entry name" value="Glyoxalase/Bleomycin resistance protein/Dihydroxybiphenyl dioxygenase"/>
    <property type="match status" value="1"/>
</dbReference>
<dbReference type="CDD" id="cd06587">
    <property type="entry name" value="VOC"/>
    <property type="match status" value="1"/>
</dbReference>
<dbReference type="EMBL" id="BAAANE010000001">
    <property type="protein sequence ID" value="GAA1619955.1"/>
    <property type="molecule type" value="Genomic_DNA"/>
</dbReference>
<protein>
    <submittedName>
        <fullName evidence="2">VOC family protein</fullName>
    </submittedName>
</protein>
<dbReference type="InterPro" id="IPR041581">
    <property type="entry name" value="Glyoxalase_6"/>
</dbReference>
<dbReference type="Gene3D" id="3.10.180.10">
    <property type="entry name" value="2,3-Dihydroxybiphenyl 1,2-Dioxygenase, domain 1"/>
    <property type="match status" value="1"/>
</dbReference>
<dbReference type="InterPro" id="IPR029068">
    <property type="entry name" value="Glyas_Bleomycin-R_OHBP_Dase"/>
</dbReference>
<evidence type="ECO:0000313" key="2">
    <source>
        <dbReference type="EMBL" id="GAA1619955.1"/>
    </source>
</evidence>